<evidence type="ECO:0000256" key="2">
    <source>
        <dbReference type="SAM" id="SignalP"/>
    </source>
</evidence>
<dbReference type="PANTHER" id="PTHR28583">
    <property type="entry name" value="ACID AMIDASE"/>
    <property type="match status" value="1"/>
</dbReference>
<evidence type="ECO:0000313" key="5">
    <source>
        <dbReference type="EMBL" id="VCW83881.1"/>
    </source>
</evidence>
<feature type="domain" description="Acid ceramidase N-terminal" evidence="4">
    <location>
        <begin position="20"/>
        <end position="78"/>
    </location>
</feature>
<dbReference type="Proteomes" id="UP000269945">
    <property type="component" value="Unassembled WGS sequence"/>
</dbReference>
<evidence type="ECO:0000313" key="6">
    <source>
        <dbReference type="Proteomes" id="UP000269945"/>
    </source>
</evidence>
<dbReference type="EMBL" id="CYRY02013053">
    <property type="protein sequence ID" value="VCW83881.1"/>
    <property type="molecule type" value="Genomic_DNA"/>
</dbReference>
<proteinExistence type="predicted"/>
<name>A0A9X9LRH6_GULGU</name>
<organism evidence="5 6">
    <name type="scientific">Gulo gulo</name>
    <name type="common">Wolverine</name>
    <name type="synonym">Gluton</name>
    <dbReference type="NCBI Taxonomy" id="48420"/>
    <lineage>
        <taxon>Eukaryota</taxon>
        <taxon>Metazoa</taxon>
        <taxon>Chordata</taxon>
        <taxon>Craniata</taxon>
        <taxon>Vertebrata</taxon>
        <taxon>Euteleostomi</taxon>
        <taxon>Mammalia</taxon>
        <taxon>Eutheria</taxon>
        <taxon>Laurasiatheria</taxon>
        <taxon>Carnivora</taxon>
        <taxon>Caniformia</taxon>
        <taxon>Musteloidea</taxon>
        <taxon>Mustelidae</taxon>
        <taxon>Guloninae</taxon>
        <taxon>Gulo</taxon>
    </lineage>
</organism>
<dbReference type="GO" id="GO:0016810">
    <property type="term" value="F:hydrolase activity, acting on carbon-nitrogen (but not peptide) bonds"/>
    <property type="evidence" value="ECO:0007669"/>
    <property type="project" value="TreeGrafter"/>
</dbReference>
<feature type="signal peptide" evidence="2">
    <location>
        <begin position="1"/>
        <end position="15"/>
    </location>
</feature>
<comment type="caution">
    <text evidence="5">The sequence shown here is derived from an EMBL/GenBank/DDBJ whole genome shotgun (WGS) entry which is preliminary data.</text>
</comment>
<dbReference type="AlphaFoldDB" id="A0A9X9LRH6"/>
<dbReference type="Pfam" id="PF15508">
    <property type="entry name" value="NAAA-beta"/>
    <property type="match status" value="1"/>
</dbReference>
<accession>A0A9X9LRH6</accession>
<sequence>PALLLLCAAAGLSAAASPPAPPLFNVSLDAAPALRWLPVLRRFDLDFLRSAMAHILGNKVPKWVHAWVGKVVEELEPFLPQPFADEIRGLCEVLDYSLADCLLLNLVYESTAFCTSIVAQDSRGHIYHGRNLDYPFGNFLRKLTVDVQFLRNGQVAFTGTTFIGYVGVWTGQSPYKFTVSGDERGNQSKLLSILAPCLVGCPPGTSLAAPAELADESRLHHQQGCTPLHHRPRRGGGRCAP</sequence>
<keyword evidence="2" id="KW-0732">Signal</keyword>
<dbReference type="InterPro" id="IPR029132">
    <property type="entry name" value="CBAH/NAAA_C"/>
</dbReference>
<dbReference type="InterPro" id="IPR029130">
    <property type="entry name" value="Acid_ceramidase_N"/>
</dbReference>
<evidence type="ECO:0000259" key="4">
    <source>
        <dbReference type="Pfam" id="PF15508"/>
    </source>
</evidence>
<dbReference type="Pfam" id="PF02275">
    <property type="entry name" value="CBAH"/>
    <property type="match status" value="1"/>
</dbReference>
<feature type="non-terminal residue" evidence="5">
    <location>
        <position position="241"/>
    </location>
</feature>
<feature type="domain" description="Choloylglycine hydrolase/NAAA C-terminal" evidence="3">
    <location>
        <begin position="114"/>
        <end position="185"/>
    </location>
</feature>
<dbReference type="PANTHER" id="PTHR28583:SF4">
    <property type="entry name" value="N-ACYLETHANOLAMINE-HYDROLYZING ACID AMIDASE"/>
    <property type="match status" value="1"/>
</dbReference>
<evidence type="ECO:0000259" key="3">
    <source>
        <dbReference type="Pfam" id="PF02275"/>
    </source>
</evidence>
<evidence type="ECO:0000256" key="1">
    <source>
        <dbReference type="ARBA" id="ARBA00022801"/>
    </source>
</evidence>
<reference evidence="5 6" key="1">
    <citation type="submission" date="2018-10" db="EMBL/GenBank/DDBJ databases">
        <authorList>
            <person name="Ekblom R."/>
            <person name="Jareborg N."/>
        </authorList>
    </citation>
    <scope>NUCLEOTIDE SEQUENCE [LARGE SCALE GENOMIC DNA]</scope>
    <source>
        <tissue evidence="5">Muscle</tissue>
    </source>
</reference>
<feature type="chain" id="PRO_5040878764" description="NAAA amidase" evidence="2">
    <location>
        <begin position="16"/>
        <end position="241"/>
    </location>
</feature>
<gene>
    <name evidence="5" type="ORF">BN2614_LOCUS1</name>
</gene>
<keyword evidence="1" id="KW-0378">Hydrolase</keyword>
<feature type="non-terminal residue" evidence="5">
    <location>
        <position position="1"/>
    </location>
</feature>
<evidence type="ECO:0008006" key="7">
    <source>
        <dbReference type="Google" id="ProtNLM"/>
    </source>
</evidence>
<keyword evidence="6" id="KW-1185">Reference proteome</keyword>
<protein>
    <recommendedName>
        <fullName evidence="7">NAAA amidase</fullName>
    </recommendedName>
</protein>